<sequence length="70" mass="7473">MFRSLPVPSALRIMILPSVISQLIVLIYNMADTFYVGQTNNPYMVAATSLILPVFNISICIAGLAGVDGG</sequence>
<feature type="transmembrane region" description="Helical" evidence="1">
    <location>
        <begin position="12"/>
        <end position="31"/>
    </location>
</feature>
<name>A0A9D1DLH5_9FIRM</name>
<dbReference type="AlphaFoldDB" id="A0A9D1DLH5"/>
<dbReference type="EMBL" id="DVHH01000139">
    <property type="protein sequence ID" value="HIR55062.1"/>
    <property type="molecule type" value="Genomic_DNA"/>
</dbReference>
<dbReference type="Proteomes" id="UP000824238">
    <property type="component" value="Unassembled WGS sequence"/>
</dbReference>
<comment type="caution">
    <text evidence="2">The sequence shown here is derived from an EMBL/GenBank/DDBJ whole genome shotgun (WGS) entry which is preliminary data.</text>
</comment>
<evidence type="ECO:0000256" key="1">
    <source>
        <dbReference type="SAM" id="Phobius"/>
    </source>
</evidence>
<proteinExistence type="predicted"/>
<accession>A0A9D1DLH5</accession>
<reference evidence="2" key="1">
    <citation type="submission" date="2020-10" db="EMBL/GenBank/DDBJ databases">
        <authorList>
            <person name="Gilroy R."/>
        </authorList>
    </citation>
    <scope>NUCLEOTIDE SEQUENCE</scope>
    <source>
        <strain evidence="2">ChiGjej3B3-7149</strain>
    </source>
</reference>
<evidence type="ECO:0000313" key="3">
    <source>
        <dbReference type="Proteomes" id="UP000824238"/>
    </source>
</evidence>
<evidence type="ECO:0008006" key="4">
    <source>
        <dbReference type="Google" id="ProtNLM"/>
    </source>
</evidence>
<feature type="transmembrane region" description="Helical" evidence="1">
    <location>
        <begin position="43"/>
        <end position="67"/>
    </location>
</feature>
<gene>
    <name evidence="2" type="ORF">IAD36_05650</name>
</gene>
<reference evidence="2" key="2">
    <citation type="journal article" date="2021" name="PeerJ">
        <title>Extensive microbial diversity within the chicken gut microbiome revealed by metagenomics and culture.</title>
        <authorList>
            <person name="Gilroy R."/>
            <person name="Ravi A."/>
            <person name="Getino M."/>
            <person name="Pursley I."/>
            <person name="Horton D.L."/>
            <person name="Alikhan N.F."/>
            <person name="Baker D."/>
            <person name="Gharbi K."/>
            <person name="Hall N."/>
            <person name="Watson M."/>
            <person name="Adriaenssens E.M."/>
            <person name="Foster-Nyarko E."/>
            <person name="Jarju S."/>
            <person name="Secka A."/>
            <person name="Antonio M."/>
            <person name="Oren A."/>
            <person name="Chaudhuri R.R."/>
            <person name="La Ragione R."/>
            <person name="Hildebrand F."/>
            <person name="Pallen M.J."/>
        </authorList>
    </citation>
    <scope>NUCLEOTIDE SEQUENCE</scope>
    <source>
        <strain evidence="2">ChiGjej3B3-7149</strain>
    </source>
</reference>
<organism evidence="2 3">
    <name type="scientific">Candidatus Scatomorpha intestinigallinarum</name>
    <dbReference type="NCBI Taxonomy" id="2840923"/>
    <lineage>
        <taxon>Bacteria</taxon>
        <taxon>Bacillati</taxon>
        <taxon>Bacillota</taxon>
        <taxon>Clostridia</taxon>
        <taxon>Eubacteriales</taxon>
        <taxon>Candidatus Scatomorpha</taxon>
    </lineage>
</organism>
<keyword evidence="1" id="KW-1133">Transmembrane helix</keyword>
<protein>
    <recommendedName>
        <fullName evidence="4">MATE family efflux transporter</fullName>
    </recommendedName>
</protein>
<keyword evidence="1" id="KW-0812">Transmembrane</keyword>
<evidence type="ECO:0000313" key="2">
    <source>
        <dbReference type="EMBL" id="HIR55062.1"/>
    </source>
</evidence>
<keyword evidence="1" id="KW-0472">Membrane</keyword>